<evidence type="ECO:0000313" key="1">
    <source>
        <dbReference type="EMBL" id="RDX64987.1"/>
    </source>
</evidence>
<gene>
    <name evidence="1" type="ORF">CR513_56396</name>
</gene>
<reference evidence="1" key="1">
    <citation type="submission" date="2018-05" db="EMBL/GenBank/DDBJ databases">
        <title>Draft genome of Mucuna pruriens seed.</title>
        <authorList>
            <person name="Nnadi N.E."/>
            <person name="Vos R."/>
            <person name="Hasami M.H."/>
            <person name="Devisetty U.K."/>
            <person name="Aguiy J.C."/>
        </authorList>
    </citation>
    <scope>NUCLEOTIDE SEQUENCE [LARGE SCALE GENOMIC DNA]</scope>
    <source>
        <strain evidence="1">JCA_2017</strain>
    </source>
</reference>
<dbReference type="EMBL" id="QJKJ01014126">
    <property type="protein sequence ID" value="RDX64987.1"/>
    <property type="molecule type" value="Genomic_DNA"/>
</dbReference>
<comment type="caution">
    <text evidence="1">The sequence shown here is derived from an EMBL/GenBank/DDBJ whole genome shotgun (WGS) entry which is preliminary data.</text>
</comment>
<keyword evidence="2" id="KW-1185">Reference proteome</keyword>
<organism evidence="1 2">
    <name type="scientific">Mucuna pruriens</name>
    <name type="common">Velvet bean</name>
    <name type="synonym">Dolichos pruriens</name>
    <dbReference type="NCBI Taxonomy" id="157652"/>
    <lineage>
        <taxon>Eukaryota</taxon>
        <taxon>Viridiplantae</taxon>
        <taxon>Streptophyta</taxon>
        <taxon>Embryophyta</taxon>
        <taxon>Tracheophyta</taxon>
        <taxon>Spermatophyta</taxon>
        <taxon>Magnoliopsida</taxon>
        <taxon>eudicotyledons</taxon>
        <taxon>Gunneridae</taxon>
        <taxon>Pentapetalae</taxon>
        <taxon>rosids</taxon>
        <taxon>fabids</taxon>
        <taxon>Fabales</taxon>
        <taxon>Fabaceae</taxon>
        <taxon>Papilionoideae</taxon>
        <taxon>50 kb inversion clade</taxon>
        <taxon>NPAAA clade</taxon>
        <taxon>indigoferoid/millettioid clade</taxon>
        <taxon>Phaseoleae</taxon>
        <taxon>Mucuna</taxon>
    </lineage>
</organism>
<dbReference type="AlphaFoldDB" id="A0A371EG12"/>
<protein>
    <recommendedName>
        <fullName evidence="3">DUF4219 domain-containing protein</fullName>
    </recommendedName>
</protein>
<name>A0A371EG12_MUCPR</name>
<evidence type="ECO:0000313" key="2">
    <source>
        <dbReference type="Proteomes" id="UP000257109"/>
    </source>
</evidence>
<feature type="non-terminal residue" evidence="1">
    <location>
        <position position="1"/>
    </location>
</feature>
<proteinExistence type="predicted"/>
<evidence type="ECO:0008006" key="3">
    <source>
        <dbReference type="Google" id="ProtNLM"/>
    </source>
</evidence>
<dbReference type="Proteomes" id="UP000257109">
    <property type="component" value="Unassembled WGS sequence"/>
</dbReference>
<sequence length="84" mass="9808">MSEAKNFVQPAIPCFAGHYDHWSMLMKNLLRSKGVQSTKTQQKELKDLMVKDLKFEGNARVKRLTLKALKKDFEILEMKVDEHD</sequence>
<accession>A0A371EG12</accession>